<dbReference type="PANTHER" id="PTHR30146:SF109">
    <property type="entry name" value="HTH-TYPE TRANSCRIPTIONAL REGULATOR GALS"/>
    <property type="match status" value="1"/>
</dbReference>
<dbReference type="CDD" id="cd06267">
    <property type="entry name" value="PBP1_LacI_sugar_binding-like"/>
    <property type="match status" value="1"/>
</dbReference>
<keyword evidence="1" id="KW-0805">Transcription regulation</keyword>
<sequence>MPTIDDIARELGISSATVSRALNGSRLVTADMRAKVAEVADRIGYEKRSIRRHRGRAILSVKLVLPRHAEPERALFYDFAALIEGLRRGFTQCGLNLLCEINSPEFEPYPHKKGGDIDAFVFAFQRPSQQTLKSLREHGTPFVVLNRSIPGLPCVASDHSAGMLDLLDHLRSTMGEIRPRFVSIEGLGQIHEERLDGFEQACRRRGISFDREKDTTVIRDIASIQSSKVATAAKGANVLVCVNDIVGTVVLTELDRLGISVPAQMVVTGFDDSPVRRLSRPLLTTVSLPVEELARYAATRLQAEIIENEAPAALLRVSGQLVPGDSTPAAPSIQP</sequence>
<dbReference type="Pfam" id="PF13377">
    <property type="entry name" value="Peripla_BP_3"/>
    <property type="match status" value="1"/>
</dbReference>
<dbReference type="SUPFAM" id="SSF53822">
    <property type="entry name" value="Periplasmic binding protein-like I"/>
    <property type="match status" value="1"/>
</dbReference>
<reference evidence="5 6" key="1">
    <citation type="submission" date="2022-10" db="EMBL/GenBank/DDBJ databases">
        <title>Luteolibacter flavescens strain MCCC 1K03193, whole genome shotgun sequencing project.</title>
        <authorList>
            <person name="Zhao G."/>
            <person name="Shen L."/>
        </authorList>
    </citation>
    <scope>NUCLEOTIDE SEQUENCE [LARGE SCALE GENOMIC DNA]</scope>
    <source>
        <strain evidence="5 6">MCCC 1K03193</strain>
    </source>
</reference>
<dbReference type="Proteomes" id="UP001207930">
    <property type="component" value="Unassembled WGS sequence"/>
</dbReference>
<dbReference type="RefSeq" id="WP_264501837.1">
    <property type="nucleotide sequence ID" value="NZ_JAPDDS010000007.1"/>
</dbReference>
<dbReference type="EMBL" id="JAPDDS010000007">
    <property type="protein sequence ID" value="MCW1885880.1"/>
    <property type="molecule type" value="Genomic_DNA"/>
</dbReference>
<dbReference type="InterPro" id="IPR010982">
    <property type="entry name" value="Lambda_DNA-bd_dom_sf"/>
</dbReference>
<dbReference type="InterPro" id="IPR000843">
    <property type="entry name" value="HTH_LacI"/>
</dbReference>
<dbReference type="CDD" id="cd01392">
    <property type="entry name" value="HTH_LacI"/>
    <property type="match status" value="1"/>
</dbReference>
<evidence type="ECO:0000259" key="4">
    <source>
        <dbReference type="PROSITE" id="PS50932"/>
    </source>
</evidence>
<evidence type="ECO:0000256" key="1">
    <source>
        <dbReference type="ARBA" id="ARBA00023015"/>
    </source>
</evidence>
<name>A0ABT3FSC4_9BACT</name>
<dbReference type="InterPro" id="IPR046335">
    <property type="entry name" value="LacI/GalR-like_sensor"/>
</dbReference>
<dbReference type="SMART" id="SM00354">
    <property type="entry name" value="HTH_LACI"/>
    <property type="match status" value="1"/>
</dbReference>
<organism evidence="5 6">
    <name type="scientific">Luteolibacter flavescens</name>
    <dbReference type="NCBI Taxonomy" id="1859460"/>
    <lineage>
        <taxon>Bacteria</taxon>
        <taxon>Pseudomonadati</taxon>
        <taxon>Verrucomicrobiota</taxon>
        <taxon>Verrucomicrobiia</taxon>
        <taxon>Verrucomicrobiales</taxon>
        <taxon>Verrucomicrobiaceae</taxon>
        <taxon>Luteolibacter</taxon>
    </lineage>
</organism>
<protein>
    <submittedName>
        <fullName evidence="5">LacI family transcriptional regulator</fullName>
    </submittedName>
</protein>
<gene>
    <name evidence="5" type="ORF">OKA04_14165</name>
</gene>
<feature type="domain" description="HTH lacI-type" evidence="4">
    <location>
        <begin position="2"/>
        <end position="56"/>
    </location>
</feature>
<evidence type="ECO:0000256" key="2">
    <source>
        <dbReference type="ARBA" id="ARBA00023125"/>
    </source>
</evidence>
<comment type="caution">
    <text evidence="5">The sequence shown here is derived from an EMBL/GenBank/DDBJ whole genome shotgun (WGS) entry which is preliminary data.</text>
</comment>
<keyword evidence="3" id="KW-0804">Transcription</keyword>
<proteinExistence type="predicted"/>
<dbReference type="PROSITE" id="PS50932">
    <property type="entry name" value="HTH_LACI_2"/>
    <property type="match status" value="1"/>
</dbReference>
<accession>A0ABT3FSC4</accession>
<evidence type="ECO:0000313" key="6">
    <source>
        <dbReference type="Proteomes" id="UP001207930"/>
    </source>
</evidence>
<evidence type="ECO:0000256" key="3">
    <source>
        <dbReference type="ARBA" id="ARBA00023163"/>
    </source>
</evidence>
<dbReference type="Pfam" id="PF00356">
    <property type="entry name" value="LacI"/>
    <property type="match status" value="1"/>
</dbReference>
<evidence type="ECO:0000313" key="5">
    <source>
        <dbReference type="EMBL" id="MCW1885880.1"/>
    </source>
</evidence>
<dbReference type="Gene3D" id="1.10.260.40">
    <property type="entry name" value="lambda repressor-like DNA-binding domains"/>
    <property type="match status" value="1"/>
</dbReference>
<keyword evidence="2" id="KW-0238">DNA-binding</keyword>
<dbReference type="PANTHER" id="PTHR30146">
    <property type="entry name" value="LACI-RELATED TRANSCRIPTIONAL REPRESSOR"/>
    <property type="match status" value="1"/>
</dbReference>
<keyword evidence="6" id="KW-1185">Reference proteome</keyword>
<dbReference type="Gene3D" id="3.40.50.2300">
    <property type="match status" value="2"/>
</dbReference>
<dbReference type="InterPro" id="IPR028082">
    <property type="entry name" value="Peripla_BP_I"/>
</dbReference>
<dbReference type="SUPFAM" id="SSF47413">
    <property type="entry name" value="lambda repressor-like DNA-binding domains"/>
    <property type="match status" value="1"/>
</dbReference>